<reference evidence="2 3" key="1">
    <citation type="journal article" date="2020" name="Biotechnol. Biofuels">
        <title>New insights from the biogas microbiome by comprehensive genome-resolved metagenomics of nearly 1600 species originating from multiple anaerobic digesters.</title>
        <authorList>
            <person name="Campanaro S."/>
            <person name="Treu L."/>
            <person name="Rodriguez-R L.M."/>
            <person name="Kovalovszki A."/>
            <person name="Ziels R.M."/>
            <person name="Maus I."/>
            <person name="Zhu X."/>
            <person name="Kougias P.G."/>
            <person name="Basile A."/>
            <person name="Luo G."/>
            <person name="Schluter A."/>
            <person name="Konstantinidis K.T."/>
            <person name="Angelidaki I."/>
        </authorList>
    </citation>
    <scope>NUCLEOTIDE SEQUENCE [LARGE SCALE GENOMIC DNA]</scope>
    <source>
        <strain evidence="2">AS27yjCOA_65</strain>
    </source>
</reference>
<comment type="caution">
    <text evidence="2">The sequence shown here is derived from an EMBL/GenBank/DDBJ whole genome shotgun (WGS) entry which is preliminary data.</text>
</comment>
<gene>
    <name evidence="2" type="ORF">GYA55_07240</name>
</gene>
<feature type="non-terminal residue" evidence="2">
    <location>
        <position position="138"/>
    </location>
</feature>
<accession>A0A7X9FRE5</accession>
<dbReference type="SUPFAM" id="SSF75304">
    <property type="entry name" value="Amidase signature (AS) enzymes"/>
    <property type="match status" value="1"/>
</dbReference>
<protein>
    <submittedName>
        <fullName evidence="2">Asp-tRNA(Asn)/Glu-tRNA(Gln) amidotransferase GatCAB subunit A</fullName>
    </submittedName>
</protein>
<dbReference type="Gene3D" id="3.90.1300.10">
    <property type="entry name" value="Amidase signature (AS) domain"/>
    <property type="match status" value="1"/>
</dbReference>
<dbReference type="PANTHER" id="PTHR11895">
    <property type="entry name" value="TRANSAMIDASE"/>
    <property type="match status" value="1"/>
</dbReference>
<dbReference type="GO" id="GO:0016740">
    <property type="term" value="F:transferase activity"/>
    <property type="evidence" value="ECO:0007669"/>
    <property type="project" value="UniProtKB-KW"/>
</dbReference>
<sequence length="138" mass="14966">MTDITTLGLDDLLQGLKEKKFSSRELTQSYIDRINKHKELNSFISVAEEEALKDADLADTQRAKGVEKPLLGIPIAVKDLILTKGLRTTAASKILSDFIAPYDATVVTKLKEAGAHILGKTNLDEFAMGASNETSAFG</sequence>
<proteinExistence type="predicted"/>
<dbReference type="InterPro" id="IPR023631">
    <property type="entry name" value="Amidase_dom"/>
</dbReference>
<name>A0A7X9FRE5_9DELT</name>
<dbReference type="Pfam" id="PF01425">
    <property type="entry name" value="Amidase"/>
    <property type="match status" value="1"/>
</dbReference>
<keyword evidence="2" id="KW-0808">Transferase</keyword>
<evidence type="ECO:0000259" key="1">
    <source>
        <dbReference type="Pfam" id="PF01425"/>
    </source>
</evidence>
<dbReference type="InterPro" id="IPR000120">
    <property type="entry name" value="Amidase"/>
</dbReference>
<dbReference type="EMBL" id="JAAZON010000321">
    <property type="protein sequence ID" value="NMC62948.1"/>
    <property type="molecule type" value="Genomic_DNA"/>
</dbReference>
<dbReference type="AlphaFoldDB" id="A0A7X9FRE5"/>
<organism evidence="2 3">
    <name type="scientific">SAR324 cluster bacterium</name>
    <dbReference type="NCBI Taxonomy" id="2024889"/>
    <lineage>
        <taxon>Bacteria</taxon>
        <taxon>Deltaproteobacteria</taxon>
        <taxon>SAR324 cluster</taxon>
    </lineage>
</organism>
<dbReference type="InterPro" id="IPR036928">
    <property type="entry name" value="AS_sf"/>
</dbReference>
<dbReference type="Proteomes" id="UP000524246">
    <property type="component" value="Unassembled WGS sequence"/>
</dbReference>
<evidence type="ECO:0000313" key="3">
    <source>
        <dbReference type="Proteomes" id="UP000524246"/>
    </source>
</evidence>
<feature type="domain" description="Amidase" evidence="1">
    <location>
        <begin position="25"/>
        <end position="138"/>
    </location>
</feature>
<dbReference type="PANTHER" id="PTHR11895:SF151">
    <property type="entry name" value="GLUTAMYL-TRNA(GLN) AMIDOTRANSFERASE SUBUNIT A"/>
    <property type="match status" value="1"/>
</dbReference>
<evidence type="ECO:0000313" key="2">
    <source>
        <dbReference type="EMBL" id="NMC62948.1"/>
    </source>
</evidence>